<keyword evidence="3" id="KW-0547">Nucleotide-binding</keyword>
<keyword evidence="4" id="KW-0378">Hydrolase</keyword>
<keyword evidence="5" id="KW-0408">Iron</keyword>
<dbReference type="GO" id="GO:0046872">
    <property type="term" value="F:metal ion binding"/>
    <property type="evidence" value="ECO:0007669"/>
    <property type="project" value="UniProtKB-KW"/>
</dbReference>
<reference evidence="8 9" key="1">
    <citation type="submission" date="2015-09" db="EMBL/GenBank/DDBJ databases">
        <title>Genome sequence of Oxobacter pfennigii DSM 3222.</title>
        <authorList>
            <person name="Poehlein A."/>
            <person name="Bengelsdorf F.R."/>
            <person name="Schiel-Bengelsdorf B."/>
            <person name="Duerre P."/>
            <person name="Daniel R."/>
        </authorList>
    </citation>
    <scope>NUCLEOTIDE SEQUENCE [LARGE SCALE GENOMIC DNA]</scope>
    <source>
        <strain evidence="8 9">DSM 3222</strain>
    </source>
</reference>
<dbReference type="NCBIfam" id="TIGR00488">
    <property type="entry name" value="bis(5'-nucleosyl)-tetraphosphatase (symmetrical) YqeK"/>
    <property type="match status" value="1"/>
</dbReference>
<dbReference type="InterPro" id="IPR051094">
    <property type="entry name" value="Diverse_Catalytic_Enzymes"/>
</dbReference>
<dbReference type="InterPro" id="IPR005249">
    <property type="entry name" value="YqeK"/>
</dbReference>
<dbReference type="Pfam" id="PF01966">
    <property type="entry name" value="HD"/>
    <property type="match status" value="1"/>
</dbReference>
<keyword evidence="9" id="KW-1185">Reference proteome</keyword>
<evidence type="ECO:0000313" key="8">
    <source>
        <dbReference type="EMBL" id="KPU44160.1"/>
    </source>
</evidence>
<keyword evidence="2" id="KW-0479">Metal-binding</keyword>
<evidence type="ECO:0000313" key="9">
    <source>
        <dbReference type="Proteomes" id="UP000050326"/>
    </source>
</evidence>
<dbReference type="RefSeq" id="WP_054875352.1">
    <property type="nucleotide sequence ID" value="NZ_LKET01000032.1"/>
</dbReference>
<gene>
    <name evidence="8" type="ORF">OXPF_23280</name>
</gene>
<dbReference type="SMART" id="SM00471">
    <property type="entry name" value="HDc"/>
    <property type="match status" value="1"/>
</dbReference>
<dbReference type="GO" id="GO:0008803">
    <property type="term" value="F:bis(5'-nucleosyl)-tetraphosphatase (symmetrical) activity"/>
    <property type="evidence" value="ECO:0007669"/>
    <property type="project" value="UniProtKB-EC"/>
</dbReference>
<evidence type="ECO:0000256" key="2">
    <source>
        <dbReference type="ARBA" id="ARBA00022723"/>
    </source>
</evidence>
<dbReference type="EC" id="3.6.1.41" evidence="1"/>
<dbReference type="PROSITE" id="PS51831">
    <property type="entry name" value="HD"/>
    <property type="match status" value="1"/>
</dbReference>
<comment type="caution">
    <text evidence="8">The sequence shown here is derived from an EMBL/GenBank/DDBJ whole genome shotgun (WGS) entry which is preliminary data.</text>
</comment>
<sequence length="188" mass="21434">MINDITEKLKAMLSPKRYMHSLGVRDTAVKLAKLYGTDEDKAAIAGLIHDCAKGLSDELLLKIAREIGIETQGIYEKQPELLHGPAGTYMAKKDFKIEDEEILHSIMCHTTGCENMSLLDKIIYIADYIEPNRSFPGLEELRKAAFRDIDEAMLLALDNTIKHVINKKQMIDIQTIKARNYILYNYFK</sequence>
<keyword evidence="8" id="KW-0548">Nucleotidyltransferase</keyword>
<dbReference type="GO" id="GO:0000166">
    <property type="term" value="F:nucleotide binding"/>
    <property type="evidence" value="ECO:0007669"/>
    <property type="project" value="UniProtKB-KW"/>
</dbReference>
<keyword evidence="8" id="KW-0808">Transferase</keyword>
<name>A0A0N8NT89_9CLOT</name>
<organism evidence="8 9">
    <name type="scientific">Oxobacter pfennigii</name>
    <dbReference type="NCBI Taxonomy" id="36849"/>
    <lineage>
        <taxon>Bacteria</taxon>
        <taxon>Bacillati</taxon>
        <taxon>Bacillota</taxon>
        <taxon>Clostridia</taxon>
        <taxon>Eubacteriales</taxon>
        <taxon>Clostridiaceae</taxon>
        <taxon>Oxobacter</taxon>
    </lineage>
</organism>
<evidence type="ECO:0000256" key="4">
    <source>
        <dbReference type="ARBA" id="ARBA00022801"/>
    </source>
</evidence>
<dbReference type="PANTHER" id="PTHR35795">
    <property type="entry name" value="SLR1885 PROTEIN"/>
    <property type="match status" value="1"/>
</dbReference>
<dbReference type="InterPro" id="IPR003607">
    <property type="entry name" value="HD/PDEase_dom"/>
</dbReference>
<dbReference type="STRING" id="36849.OXPF_23280"/>
<dbReference type="CDD" id="cd00077">
    <property type="entry name" value="HDc"/>
    <property type="match status" value="1"/>
</dbReference>
<dbReference type="AlphaFoldDB" id="A0A0N8NT89"/>
<protein>
    <recommendedName>
        <fullName evidence="1">bis(5'-nucleosyl)-tetraphosphatase (symmetrical)</fullName>
        <ecNumber evidence="1">3.6.1.41</ecNumber>
    </recommendedName>
</protein>
<accession>A0A0N8NT89</accession>
<evidence type="ECO:0000256" key="3">
    <source>
        <dbReference type="ARBA" id="ARBA00022741"/>
    </source>
</evidence>
<comment type="catalytic activity">
    <reaction evidence="6">
        <text>P(1),P(4)-bis(5'-adenosyl) tetraphosphate + H2O = 2 ADP + 2 H(+)</text>
        <dbReference type="Rhea" id="RHEA:24252"/>
        <dbReference type="ChEBI" id="CHEBI:15377"/>
        <dbReference type="ChEBI" id="CHEBI:15378"/>
        <dbReference type="ChEBI" id="CHEBI:58141"/>
        <dbReference type="ChEBI" id="CHEBI:456216"/>
        <dbReference type="EC" id="3.6.1.41"/>
    </reaction>
</comment>
<dbReference type="Gene3D" id="1.10.3210.10">
    <property type="entry name" value="Hypothetical protein af1432"/>
    <property type="match status" value="1"/>
</dbReference>
<dbReference type="EMBL" id="LKET01000032">
    <property type="protein sequence ID" value="KPU44160.1"/>
    <property type="molecule type" value="Genomic_DNA"/>
</dbReference>
<dbReference type="GO" id="GO:0016779">
    <property type="term" value="F:nucleotidyltransferase activity"/>
    <property type="evidence" value="ECO:0007669"/>
    <property type="project" value="UniProtKB-KW"/>
</dbReference>
<feature type="domain" description="HD" evidence="7">
    <location>
        <begin position="17"/>
        <end position="132"/>
    </location>
</feature>
<proteinExistence type="predicted"/>
<dbReference type="Proteomes" id="UP000050326">
    <property type="component" value="Unassembled WGS sequence"/>
</dbReference>
<evidence type="ECO:0000259" key="7">
    <source>
        <dbReference type="PROSITE" id="PS51831"/>
    </source>
</evidence>
<evidence type="ECO:0000256" key="1">
    <source>
        <dbReference type="ARBA" id="ARBA00012506"/>
    </source>
</evidence>
<dbReference type="SUPFAM" id="SSF109604">
    <property type="entry name" value="HD-domain/PDEase-like"/>
    <property type="match status" value="1"/>
</dbReference>
<evidence type="ECO:0000256" key="5">
    <source>
        <dbReference type="ARBA" id="ARBA00023004"/>
    </source>
</evidence>
<dbReference type="PATRIC" id="fig|36849.3.peg.2453"/>
<evidence type="ECO:0000256" key="6">
    <source>
        <dbReference type="ARBA" id="ARBA00049417"/>
    </source>
</evidence>
<dbReference type="OrthoDB" id="5295945at2"/>
<dbReference type="PANTHER" id="PTHR35795:SF1">
    <property type="entry name" value="BIS(5'-NUCLEOSYL)-TETRAPHOSPHATASE, SYMMETRICAL"/>
    <property type="match status" value="1"/>
</dbReference>
<dbReference type="InterPro" id="IPR006674">
    <property type="entry name" value="HD_domain"/>
</dbReference>